<evidence type="ECO:0000313" key="1">
    <source>
        <dbReference type="EMBL" id="JAH86274.1"/>
    </source>
</evidence>
<dbReference type="AlphaFoldDB" id="A0A0E9W7D3"/>
<protein>
    <submittedName>
        <fullName evidence="1">Uncharacterized protein</fullName>
    </submittedName>
</protein>
<accession>A0A0E9W7D3</accession>
<reference evidence="1" key="1">
    <citation type="submission" date="2014-11" db="EMBL/GenBank/DDBJ databases">
        <authorList>
            <person name="Amaro Gonzalez C."/>
        </authorList>
    </citation>
    <scope>NUCLEOTIDE SEQUENCE</scope>
</reference>
<organism evidence="1">
    <name type="scientific">Anguilla anguilla</name>
    <name type="common">European freshwater eel</name>
    <name type="synonym">Muraena anguilla</name>
    <dbReference type="NCBI Taxonomy" id="7936"/>
    <lineage>
        <taxon>Eukaryota</taxon>
        <taxon>Metazoa</taxon>
        <taxon>Chordata</taxon>
        <taxon>Craniata</taxon>
        <taxon>Vertebrata</taxon>
        <taxon>Euteleostomi</taxon>
        <taxon>Actinopterygii</taxon>
        <taxon>Neopterygii</taxon>
        <taxon>Teleostei</taxon>
        <taxon>Anguilliformes</taxon>
        <taxon>Anguillidae</taxon>
        <taxon>Anguilla</taxon>
    </lineage>
</organism>
<dbReference type="EMBL" id="GBXM01022303">
    <property type="protein sequence ID" value="JAH86274.1"/>
    <property type="molecule type" value="Transcribed_RNA"/>
</dbReference>
<reference evidence="1" key="2">
    <citation type="journal article" date="2015" name="Fish Shellfish Immunol.">
        <title>Early steps in the European eel (Anguilla anguilla)-Vibrio vulnificus interaction in the gills: Role of the RtxA13 toxin.</title>
        <authorList>
            <person name="Callol A."/>
            <person name="Pajuelo D."/>
            <person name="Ebbesson L."/>
            <person name="Teles M."/>
            <person name="MacKenzie S."/>
            <person name="Amaro C."/>
        </authorList>
    </citation>
    <scope>NUCLEOTIDE SEQUENCE</scope>
</reference>
<sequence>MLAVLSQKNMKYIFFLKGSEIHLQVAGRSHRKKSCSKNFPE</sequence>
<name>A0A0E9W7D3_ANGAN</name>
<proteinExistence type="predicted"/>